<comment type="similarity">
    <text evidence="2">Belongs to the UQCRB/QCR7 family.</text>
</comment>
<dbReference type="GO" id="GO:0045275">
    <property type="term" value="C:respiratory chain complex III"/>
    <property type="evidence" value="ECO:0007669"/>
    <property type="project" value="InterPro"/>
</dbReference>
<evidence type="ECO:0000256" key="8">
    <source>
        <dbReference type="ARBA" id="ARBA00023136"/>
    </source>
</evidence>
<dbReference type="PANTHER" id="PTHR12022">
    <property type="entry name" value="UBIQUINOL-CYTOCHROME C REDUCTASE COMPLEX 14 KD PROTEIN"/>
    <property type="match status" value="1"/>
</dbReference>
<comment type="subcellular location">
    <subcellularLocation>
        <location evidence="1">Mitochondrion inner membrane</location>
        <topology evidence="1">Peripheral membrane protein</topology>
        <orientation evidence="1">Matrix side</orientation>
    </subcellularLocation>
</comment>
<evidence type="ECO:0000313" key="9">
    <source>
        <dbReference type="EMBL" id="KAK5580420.1"/>
    </source>
</evidence>
<keyword evidence="10" id="KW-1185">Reference proteome</keyword>
<keyword evidence="4" id="KW-0679">Respiratory chain</keyword>
<evidence type="ECO:0000256" key="3">
    <source>
        <dbReference type="ARBA" id="ARBA00022448"/>
    </source>
</evidence>
<reference evidence="9 10" key="1">
    <citation type="submission" date="2023-11" db="EMBL/GenBank/DDBJ databases">
        <title>Dfirmibasis_genome.</title>
        <authorList>
            <person name="Edelbroek B."/>
            <person name="Kjellin J."/>
            <person name="Jerlstrom-Hultqvist J."/>
            <person name="Soderbom F."/>
        </authorList>
    </citation>
    <scope>NUCLEOTIDE SEQUENCE [LARGE SCALE GENOMIC DNA]</scope>
    <source>
        <strain evidence="9 10">TNS-C-14</strain>
    </source>
</reference>
<dbReference type="Pfam" id="PF02271">
    <property type="entry name" value="UCR_14kD"/>
    <property type="match status" value="1"/>
</dbReference>
<protein>
    <recommendedName>
        <fullName evidence="11">Cytochrome b-c1 complex subunit 7</fullName>
    </recommendedName>
</protein>
<keyword evidence="7" id="KW-0496">Mitochondrion</keyword>
<dbReference type="SUPFAM" id="SSF81524">
    <property type="entry name" value="14 kDa protein of cytochrome bc1 complex (Ubiquinol-cytochrome c reductase)"/>
    <property type="match status" value="1"/>
</dbReference>
<organism evidence="9 10">
    <name type="scientific">Dictyostelium firmibasis</name>
    <dbReference type="NCBI Taxonomy" id="79012"/>
    <lineage>
        <taxon>Eukaryota</taxon>
        <taxon>Amoebozoa</taxon>
        <taxon>Evosea</taxon>
        <taxon>Eumycetozoa</taxon>
        <taxon>Dictyostelia</taxon>
        <taxon>Dictyosteliales</taxon>
        <taxon>Dictyosteliaceae</taxon>
        <taxon>Dictyostelium</taxon>
    </lineage>
</organism>
<keyword evidence="3" id="KW-0813">Transport</keyword>
<dbReference type="EMBL" id="JAVFKY010000002">
    <property type="protein sequence ID" value="KAK5580420.1"/>
    <property type="molecule type" value="Genomic_DNA"/>
</dbReference>
<dbReference type="InterPro" id="IPR003197">
    <property type="entry name" value="QCR7"/>
</dbReference>
<evidence type="ECO:0000313" key="10">
    <source>
        <dbReference type="Proteomes" id="UP001344447"/>
    </source>
</evidence>
<dbReference type="PANTHER" id="PTHR12022:SF0">
    <property type="entry name" value="CYTOCHROME B-C1 COMPLEX SUBUNIT 7"/>
    <property type="match status" value="1"/>
</dbReference>
<keyword evidence="8" id="KW-0472">Membrane</keyword>
<dbReference type="AlphaFoldDB" id="A0AAN7U2V9"/>
<gene>
    <name evidence="9" type="ORF">RB653_000437</name>
</gene>
<evidence type="ECO:0008006" key="11">
    <source>
        <dbReference type="Google" id="ProtNLM"/>
    </source>
</evidence>
<evidence type="ECO:0000256" key="5">
    <source>
        <dbReference type="ARBA" id="ARBA00022792"/>
    </source>
</evidence>
<sequence>MSILKLLPQSFVSSLQKSSWVEYRKMGLYFADLYNNTEVNQEVYRRLPNDILVQRDRRLKIAIDLSVKKQLLPESEWSDIKKDLEFTEMIEKFTEQVQKENDLRRAFRE</sequence>
<dbReference type="InterPro" id="IPR036544">
    <property type="entry name" value="QCR7_sf"/>
</dbReference>
<proteinExistence type="inferred from homology"/>
<evidence type="ECO:0000256" key="1">
    <source>
        <dbReference type="ARBA" id="ARBA00004443"/>
    </source>
</evidence>
<evidence type="ECO:0000256" key="2">
    <source>
        <dbReference type="ARBA" id="ARBA00008554"/>
    </source>
</evidence>
<evidence type="ECO:0000256" key="7">
    <source>
        <dbReference type="ARBA" id="ARBA00023128"/>
    </source>
</evidence>
<keyword evidence="6" id="KW-0249">Electron transport</keyword>
<evidence type="ECO:0000256" key="4">
    <source>
        <dbReference type="ARBA" id="ARBA00022660"/>
    </source>
</evidence>
<dbReference type="Proteomes" id="UP001344447">
    <property type="component" value="Unassembled WGS sequence"/>
</dbReference>
<dbReference type="Gene3D" id="1.10.1090.10">
    <property type="entry name" value="Cytochrome b-c1 complex subunit 7"/>
    <property type="match status" value="1"/>
</dbReference>
<name>A0AAN7U2V9_9MYCE</name>
<accession>A0AAN7U2V9</accession>
<evidence type="ECO:0000256" key="6">
    <source>
        <dbReference type="ARBA" id="ARBA00022982"/>
    </source>
</evidence>
<dbReference type="GO" id="GO:0005743">
    <property type="term" value="C:mitochondrial inner membrane"/>
    <property type="evidence" value="ECO:0007669"/>
    <property type="project" value="UniProtKB-SubCell"/>
</dbReference>
<dbReference type="GO" id="GO:0006122">
    <property type="term" value="P:mitochondrial electron transport, ubiquinol to cytochrome c"/>
    <property type="evidence" value="ECO:0007669"/>
    <property type="project" value="InterPro"/>
</dbReference>
<keyword evidence="5" id="KW-0999">Mitochondrion inner membrane</keyword>
<comment type="caution">
    <text evidence="9">The sequence shown here is derived from an EMBL/GenBank/DDBJ whole genome shotgun (WGS) entry which is preliminary data.</text>
</comment>